<sequence length="153" mass="16514">MEPTADELAGVVDLFGALTRDELIEALSELAFKRGEDVDDPAGAIDDAVAAYHLAVVERDGETLLAAGPAAFPELPDGATDLPHIMDVPERAIDRERLAAAVEERFREESLVAVRSDNEAFVERLLDVSYELEVWGPIDVSAARERLADAAGE</sequence>
<reference evidence="1" key="1">
    <citation type="submission" date="2019-12" db="EMBL/GenBank/DDBJ databases">
        <title>Whole-genome sequence of Halomicrobium mukohataei pws1.</title>
        <authorList>
            <person name="Verma D.K."/>
            <person name="Gopal K."/>
            <person name="Prasad E.S."/>
        </authorList>
    </citation>
    <scope>NUCLEOTIDE SEQUENCE</scope>
    <source>
        <strain evidence="1">Pws1</strain>
    </source>
</reference>
<gene>
    <name evidence="1" type="ORF">GOC74_15430</name>
</gene>
<proteinExistence type="predicted"/>
<name>A0A847UDR4_9EURY</name>
<evidence type="ECO:0000313" key="2">
    <source>
        <dbReference type="Proteomes" id="UP000608662"/>
    </source>
</evidence>
<dbReference type="AlphaFoldDB" id="A0A847UDR4"/>
<organism evidence="1 2">
    <name type="scientific">Halomicrobium mukohataei</name>
    <dbReference type="NCBI Taxonomy" id="57705"/>
    <lineage>
        <taxon>Archaea</taxon>
        <taxon>Methanobacteriati</taxon>
        <taxon>Methanobacteriota</taxon>
        <taxon>Stenosarchaea group</taxon>
        <taxon>Halobacteria</taxon>
        <taxon>Halobacteriales</taxon>
        <taxon>Haloarculaceae</taxon>
        <taxon>Halomicrobium</taxon>
    </lineage>
</organism>
<protein>
    <submittedName>
        <fullName evidence="1">Uncharacterized protein</fullName>
    </submittedName>
</protein>
<dbReference type="EMBL" id="WOYG01000001">
    <property type="protein sequence ID" value="NLV11319.1"/>
    <property type="molecule type" value="Genomic_DNA"/>
</dbReference>
<evidence type="ECO:0000313" key="1">
    <source>
        <dbReference type="EMBL" id="NLV11319.1"/>
    </source>
</evidence>
<comment type="caution">
    <text evidence="1">The sequence shown here is derived from an EMBL/GenBank/DDBJ whole genome shotgun (WGS) entry which is preliminary data.</text>
</comment>
<dbReference type="RefSeq" id="WP_170095018.1">
    <property type="nucleotide sequence ID" value="NZ_WOYG01000001.1"/>
</dbReference>
<dbReference type="OrthoDB" id="214610at2157"/>
<dbReference type="Pfam" id="PF23421">
    <property type="entry name" value="DUF7109"/>
    <property type="match status" value="1"/>
</dbReference>
<dbReference type="Proteomes" id="UP000608662">
    <property type="component" value="Unassembled WGS sequence"/>
</dbReference>
<accession>A0A847UDR4</accession>
<dbReference type="InterPro" id="IPR055533">
    <property type="entry name" value="DUF7109"/>
</dbReference>